<evidence type="ECO:0000256" key="3">
    <source>
        <dbReference type="ARBA" id="ARBA00023136"/>
    </source>
</evidence>
<dbReference type="InterPro" id="IPR029071">
    <property type="entry name" value="Ubiquitin-like_domsf"/>
</dbReference>
<dbReference type="InterPro" id="IPR004241">
    <property type="entry name" value="Atg8-like"/>
</dbReference>
<gene>
    <name evidence="6" type="ORF">PACLA_8A006883</name>
</gene>
<dbReference type="PANTHER" id="PTHR10969">
    <property type="entry name" value="MICROTUBULE-ASSOCIATED PROTEINS 1A/1B LIGHT CHAIN 3-RELATED"/>
    <property type="match status" value="1"/>
</dbReference>
<organism evidence="6 7">
    <name type="scientific">Paramuricea clavata</name>
    <name type="common">Red gorgonian</name>
    <name type="synonym">Violescent sea-whip</name>
    <dbReference type="NCBI Taxonomy" id="317549"/>
    <lineage>
        <taxon>Eukaryota</taxon>
        <taxon>Metazoa</taxon>
        <taxon>Cnidaria</taxon>
        <taxon>Anthozoa</taxon>
        <taxon>Octocorallia</taxon>
        <taxon>Malacalcyonacea</taxon>
        <taxon>Plexauridae</taxon>
        <taxon>Paramuricea</taxon>
    </lineage>
</organism>
<dbReference type="GO" id="GO:0016020">
    <property type="term" value="C:membrane"/>
    <property type="evidence" value="ECO:0007669"/>
    <property type="project" value="UniProtKB-SubCell"/>
</dbReference>
<dbReference type="Proteomes" id="UP001152795">
    <property type="component" value="Unassembled WGS sequence"/>
</dbReference>
<keyword evidence="7" id="KW-1185">Reference proteome</keyword>
<dbReference type="AlphaFoldDB" id="A0A7D9IXS8"/>
<keyword evidence="3" id="KW-0472">Membrane</keyword>
<proteinExistence type="inferred from homology"/>
<dbReference type="Gene3D" id="3.10.20.90">
    <property type="entry name" value="Phosphatidylinositol 3-kinase Catalytic Subunit, Chain A, domain 1"/>
    <property type="match status" value="1"/>
</dbReference>
<evidence type="ECO:0000256" key="5">
    <source>
        <dbReference type="RuleBase" id="RU004384"/>
    </source>
</evidence>
<comment type="similarity">
    <text evidence="2 5">Belongs to the ATG8 family.</text>
</comment>
<dbReference type="OrthoDB" id="6738456at2759"/>
<dbReference type="GO" id="GO:0006914">
    <property type="term" value="P:autophagy"/>
    <property type="evidence" value="ECO:0007669"/>
    <property type="project" value="UniProtKB-KW"/>
</dbReference>
<comment type="subcellular location">
    <subcellularLocation>
        <location evidence="1">Membrane</location>
    </subcellularLocation>
</comment>
<dbReference type="EMBL" id="CACRXK020009063">
    <property type="protein sequence ID" value="CAB4016294.1"/>
    <property type="molecule type" value="Genomic_DNA"/>
</dbReference>
<dbReference type="Pfam" id="PF02991">
    <property type="entry name" value="ATG8"/>
    <property type="match status" value="1"/>
</dbReference>
<evidence type="ECO:0000256" key="2">
    <source>
        <dbReference type="ARBA" id="ARBA00007293"/>
    </source>
</evidence>
<comment type="caution">
    <text evidence="6">The sequence shown here is derived from an EMBL/GenBank/DDBJ whole genome shotgun (WGS) entry which is preliminary data.</text>
</comment>
<evidence type="ECO:0000313" key="7">
    <source>
        <dbReference type="Proteomes" id="UP001152795"/>
    </source>
</evidence>
<evidence type="ECO:0000256" key="4">
    <source>
        <dbReference type="ARBA" id="ARBA00023288"/>
    </source>
</evidence>
<protein>
    <submittedName>
        <fullName evidence="6">Microtubule-associated s 1A 1B light chain 3C</fullName>
    </submittedName>
</protein>
<keyword evidence="5" id="KW-0072">Autophagy</keyword>
<name>A0A7D9IXS8_PARCT</name>
<accession>A0A7D9IXS8</accession>
<sequence length="98" mass="11286">MDEMGPTVKTSGTIDVDKVHLLSESESRMQKPFKLRKTFGERQTEAHGIRVKFPAKIPVIVERYQKEKNLPQLDKTKFLVPEELTISQFVTIIRLMTG</sequence>
<evidence type="ECO:0000313" key="6">
    <source>
        <dbReference type="EMBL" id="CAB4016294.1"/>
    </source>
</evidence>
<evidence type="ECO:0000256" key="1">
    <source>
        <dbReference type="ARBA" id="ARBA00004370"/>
    </source>
</evidence>
<reference evidence="6" key="1">
    <citation type="submission" date="2020-04" db="EMBL/GenBank/DDBJ databases">
        <authorList>
            <person name="Alioto T."/>
            <person name="Alioto T."/>
            <person name="Gomez Garrido J."/>
        </authorList>
    </citation>
    <scope>NUCLEOTIDE SEQUENCE</scope>
    <source>
        <strain evidence="6">A484AB</strain>
    </source>
</reference>
<keyword evidence="4" id="KW-0449">Lipoprotein</keyword>
<dbReference type="SUPFAM" id="SSF54236">
    <property type="entry name" value="Ubiquitin-like"/>
    <property type="match status" value="1"/>
</dbReference>